<proteinExistence type="predicted"/>
<keyword evidence="3" id="KW-1185">Reference proteome</keyword>
<feature type="region of interest" description="Disordered" evidence="1">
    <location>
        <begin position="279"/>
        <end position="310"/>
    </location>
</feature>
<dbReference type="EMBL" id="VDMP01000012">
    <property type="protein sequence ID" value="TNM49546.1"/>
    <property type="molecule type" value="Genomic_DNA"/>
</dbReference>
<evidence type="ECO:0000313" key="2">
    <source>
        <dbReference type="EMBL" id="TNM49546.1"/>
    </source>
</evidence>
<evidence type="ECO:0000256" key="1">
    <source>
        <dbReference type="SAM" id="MobiDB-lite"/>
    </source>
</evidence>
<organism evidence="2 3">
    <name type="scientific">Nocardioides albidus</name>
    <dbReference type="NCBI Taxonomy" id="1517589"/>
    <lineage>
        <taxon>Bacteria</taxon>
        <taxon>Bacillati</taxon>
        <taxon>Actinomycetota</taxon>
        <taxon>Actinomycetes</taxon>
        <taxon>Propionibacteriales</taxon>
        <taxon>Nocardioidaceae</taxon>
        <taxon>Nocardioides</taxon>
    </lineage>
</organism>
<dbReference type="RefSeq" id="WP_139621100.1">
    <property type="nucleotide sequence ID" value="NZ_VDMP01000012.1"/>
</dbReference>
<reference evidence="2 3" key="1">
    <citation type="journal article" date="2016" name="Int. J. Syst. Evol. Microbiol.">
        <title>Nocardioides albidus sp. nov., an actinobacterium isolated from garden soil.</title>
        <authorList>
            <person name="Singh H."/>
            <person name="Du J."/>
            <person name="Trinh H."/>
            <person name="Won K."/>
            <person name="Yang J.E."/>
            <person name="Yin C."/>
            <person name="Kook M."/>
            <person name="Yi T.H."/>
        </authorList>
    </citation>
    <scope>NUCLEOTIDE SEQUENCE [LARGE SCALE GENOMIC DNA]</scope>
    <source>
        <strain evidence="2 3">CCTCC AB 2015297</strain>
    </source>
</reference>
<dbReference type="AlphaFoldDB" id="A0A5C4WPT1"/>
<name>A0A5C4WPT1_9ACTN</name>
<accession>A0A5C4WPT1</accession>
<protein>
    <submittedName>
        <fullName evidence="2">DUF2877 domain-containing protein</fullName>
    </submittedName>
</protein>
<dbReference type="OrthoDB" id="4933449at2"/>
<comment type="caution">
    <text evidence="2">The sequence shown here is derived from an EMBL/GenBank/DDBJ whole genome shotgun (WGS) entry which is preliminary data.</text>
</comment>
<feature type="compositionally biased region" description="Low complexity" evidence="1">
    <location>
        <begin position="293"/>
        <end position="303"/>
    </location>
</feature>
<sequence length="310" mass="32193">MRAQTATAVRLRAVSVDTRLADRLGPGLVSVGSVHSIHDRAVNVRTADGLLCCLATGDLEDAPRTVRIDADSWATARWDVGAPVDVDLTGATGWLPSPADLSGLTPSGLLRAAAAIDRQLPRPAGRTDFERASADLLGRRTTQLAAALQAQDAAATTRTAEALVGLGAGLTPSGDDVLTGLLVLAAAEGMRLASARPALRAAVADRLEARTTAVSAAMLTEAADGRARQRLHDLVAAIAADSADGDLATAIRRVREIGHSSGADVLAGMRLGLTVESLLRSSTTGHRPRRTPSPDWSPTSTDPHPQERET</sequence>
<dbReference type="InterPro" id="IPR021530">
    <property type="entry name" value="AllH-like"/>
</dbReference>
<dbReference type="Proteomes" id="UP000313231">
    <property type="component" value="Unassembled WGS sequence"/>
</dbReference>
<evidence type="ECO:0000313" key="3">
    <source>
        <dbReference type="Proteomes" id="UP000313231"/>
    </source>
</evidence>
<gene>
    <name evidence="2" type="ORF">FHP29_01460</name>
</gene>
<dbReference type="Pfam" id="PF11392">
    <property type="entry name" value="AllH"/>
    <property type="match status" value="1"/>
</dbReference>